<comment type="caution">
    <text evidence="2">The sequence shown here is derived from an EMBL/GenBank/DDBJ whole genome shotgun (WGS) entry which is preliminary data.</text>
</comment>
<dbReference type="GO" id="GO:1904047">
    <property type="term" value="F:S-adenosyl-L-methionine binding"/>
    <property type="evidence" value="ECO:0007669"/>
    <property type="project" value="TreeGrafter"/>
</dbReference>
<dbReference type="GO" id="GO:0003913">
    <property type="term" value="F:DNA photolyase activity"/>
    <property type="evidence" value="ECO:0007669"/>
    <property type="project" value="TreeGrafter"/>
</dbReference>
<dbReference type="Proteomes" id="UP000271256">
    <property type="component" value="Unassembled WGS sequence"/>
</dbReference>
<dbReference type="PANTHER" id="PTHR37822:SF2">
    <property type="entry name" value="SPORE PHOTOPRODUCT LYASE"/>
    <property type="match status" value="1"/>
</dbReference>
<dbReference type="InterPro" id="IPR007197">
    <property type="entry name" value="rSAM"/>
</dbReference>
<proteinExistence type="predicted"/>
<evidence type="ECO:0000313" key="3">
    <source>
        <dbReference type="Proteomes" id="UP000271256"/>
    </source>
</evidence>
<dbReference type="Gene3D" id="3.40.50.12110">
    <property type="match status" value="1"/>
</dbReference>
<gene>
    <name evidence="2" type="ORF">D7024_08235</name>
</gene>
<dbReference type="SUPFAM" id="SSF102114">
    <property type="entry name" value="Radical SAM enzymes"/>
    <property type="match status" value="1"/>
</dbReference>
<organism evidence="2 3">
    <name type="scientific">Desulfofundulus salinus</name>
    <dbReference type="NCBI Taxonomy" id="2419843"/>
    <lineage>
        <taxon>Bacteria</taxon>
        <taxon>Bacillati</taxon>
        <taxon>Bacillota</taxon>
        <taxon>Clostridia</taxon>
        <taxon>Eubacteriales</taxon>
        <taxon>Peptococcaceae</taxon>
        <taxon>Desulfofundulus</taxon>
    </lineage>
</organism>
<sequence>MRERKSPFVRLFNKTPAGVCCPHFYELILSNGCPYDCAYCYLRLTFRGNKGPVMFTNPWERVRAEIDKSSSGVFSTGELADSLAVIPPLLWEAVEYFREQKHKYLLLTTKSCNIGLFREVKPTPQVIISFSINAPEIAAKYERLAPPPVARLRAALELLELGWRVRIRLDPVVVEGGLEIYRPICREISSIGVERVTVGTLRQYPGLYRFAPDAPRCGLRKALDGRMRYPVSVRAGVYRAIAEWLGFEPALCKETDEVWKLLGWQFQGCNCTF</sequence>
<keyword evidence="3" id="KW-1185">Reference proteome</keyword>
<dbReference type="InterPro" id="IPR058240">
    <property type="entry name" value="rSAM_sf"/>
</dbReference>
<dbReference type="EMBL" id="RBWE01000001">
    <property type="protein sequence ID" value="RKO66935.1"/>
    <property type="molecule type" value="Genomic_DNA"/>
</dbReference>
<dbReference type="GO" id="GO:0042601">
    <property type="term" value="C:endospore-forming forespore"/>
    <property type="evidence" value="ECO:0007669"/>
    <property type="project" value="TreeGrafter"/>
</dbReference>
<feature type="domain" description="Radical SAM core" evidence="1">
    <location>
        <begin position="19"/>
        <end position="248"/>
    </location>
</feature>
<accession>A0A494X1B7</accession>
<dbReference type="GO" id="GO:0051539">
    <property type="term" value="F:4 iron, 4 sulfur cluster binding"/>
    <property type="evidence" value="ECO:0007669"/>
    <property type="project" value="TreeGrafter"/>
</dbReference>
<dbReference type="AlphaFoldDB" id="A0A494X1B7"/>
<dbReference type="PANTHER" id="PTHR37822">
    <property type="entry name" value="SPORE PHOTOPRODUCT LYASE-RELATED"/>
    <property type="match status" value="1"/>
</dbReference>
<dbReference type="PROSITE" id="PS51918">
    <property type="entry name" value="RADICAL_SAM"/>
    <property type="match status" value="1"/>
</dbReference>
<evidence type="ECO:0000313" key="2">
    <source>
        <dbReference type="EMBL" id="RKO66935.1"/>
    </source>
</evidence>
<evidence type="ECO:0000259" key="1">
    <source>
        <dbReference type="PROSITE" id="PS51918"/>
    </source>
</evidence>
<dbReference type="InterPro" id="IPR049539">
    <property type="entry name" value="SPL"/>
</dbReference>
<protein>
    <recommendedName>
        <fullName evidence="1">Radical SAM core domain-containing protein</fullName>
    </recommendedName>
</protein>
<reference evidence="2 3" key="1">
    <citation type="submission" date="2018-10" db="EMBL/GenBank/DDBJ databases">
        <authorList>
            <person name="Grouzdev D.S."/>
            <person name="Krutkina M.S."/>
            <person name="Tourova T.P."/>
            <person name="Nazina T.N."/>
        </authorList>
    </citation>
    <scope>NUCLEOTIDE SEQUENCE [LARGE SCALE GENOMIC DNA]</scope>
    <source>
        <strain evidence="2 3">435</strain>
    </source>
</reference>
<dbReference type="Gene3D" id="3.80.30.30">
    <property type="match status" value="1"/>
</dbReference>
<name>A0A494X1B7_9FIRM</name>